<accession>A0A1B0B385</accession>
<keyword evidence="2" id="KW-1185">Reference proteome</keyword>
<reference evidence="1" key="2">
    <citation type="submission" date="2020-05" db="UniProtKB">
        <authorList>
            <consortium name="EnsemblMetazoa"/>
        </authorList>
    </citation>
    <scope>IDENTIFICATION</scope>
    <source>
        <strain evidence="1">IAEA</strain>
    </source>
</reference>
<reference evidence="2" key="1">
    <citation type="submission" date="2015-01" db="EMBL/GenBank/DDBJ databases">
        <authorList>
            <person name="Aksoy S."/>
            <person name="Warren W."/>
            <person name="Wilson R.K."/>
        </authorList>
    </citation>
    <scope>NUCLEOTIDE SEQUENCE [LARGE SCALE GENOMIC DNA]</scope>
    <source>
        <strain evidence="2">IAEA</strain>
    </source>
</reference>
<protein>
    <submittedName>
        <fullName evidence="1">Uncharacterized protein</fullName>
    </submittedName>
</protein>
<evidence type="ECO:0000313" key="2">
    <source>
        <dbReference type="Proteomes" id="UP000092460"/>
    </source>
</evidence>
<dbReference type="Proteomes" id="UP000092460">
    <property type="component" value="Unassembled WGS sequence"/>
</dbReference>
<evidence type="ECO:0000313" key="1">
    <source>
        <dbReference type="EnsemblMetazoa" id="GPPI017370-PA"/>
    </source>
</evidence>
<dbReference type="VEuPathDB" id="VectorBase:GPPI017370"/>
<dbReference type="EMBL" id="JXJN01007779">
    <property type="status" value="NOT_ANNOTATED_CDS"/>
    <property type="molecule type" value="Genomic_DNA"/>
</dbReference>
<organism evidence="1 2">
    <name type="scientific">Glossina palpalis gambiensis</name>
    <dbReference type="NCBI Taxonomy" id="67801"/>
    <lineage>
        <taxon>Eukaryota</taxon>
        <taxon>Metazoa</taxon>
        <taxon>Ecdysozoa</taxon>
        <taxon>Arthropoda</taxon>
        <taxon>Hexapoda</taxon>
        <taxon>Insecta</taxon>
        <taxon>Pterygota</taxon>
        <taxon>Neoptera</taxon>
        <taxon>Endopterygota</taxon>
        <taxon>Diptera</taxon>
        <taxon>Brachycera</taxon>
        <taxon>Muscomorpha</taxon>
        <taxon>Hippoboscoidea</taxon>
        <taxon>Glossinidae</taxon>
        <taxon>Glossina</taxon>
    </lineage>
</organism>
<sequence length="119" mass="13248">MFLGTSIIGSKRRRYRIIDALFLYVSGNNALPSRSLEGACGGAESLLFWFFILEVPADFTSVAGAASVGSLLSTRFPLSISIEGWRTLMRYRLQNDRLQSVTRALNGDRDIENTVELNQ</sequence>
<dbReference type="EnsemblMetazoa" id="GPPI017370-RA">
    <property type="protein sequence ID" value="GPPI017370-PA"/>
    <property type="gene ID" value="GPPI017370"/>
</dbReference>
<proteinExistence type="predicted"/>
<dbReference type="AlphaFoldDB" id="A0A1B0B385"/>
<name>A0A1B0B385_9MUSC</name>